<gene>
    <name evidence="1" type="ORF">W911_09465</name>
</gene>
<proteinExistence type="predicted"/>
<dbReference type="AlphaFoldDB" id="V5SI29"/>
<evidence type="ECO:0000313" key="2">
    <source>
        <dbReference type="Proteomes" id="UP000018542"/>
    </source>
</evidence>
<dbReference type="KEGG" id="hni:W911_09465"/>
<organism evidence="1 2">
    <name type="scientific">Hyphomicrobium nitrativorans NL23</name>
    <dbReference type="NCBI Taxonomy" id="1029756"/>
    <lineage>
        <taxon>Bacteria</taxon>
        <taxon>Pseudomonadati</taxon>
        <taxon>Pseudomonadota</taxon>
        <taxon>Alphaproteobacteria</taxon>
        <taxon>Hyphomicrobiales</taxon>
        <taxon>Hyphomicrobiaceae</taxon>
        <taxon>Hyphomicrobium</taxon>
    </lineage>
</organism>
<dbReference type="EMBL" id="CP006912">
    <property type="protein sequence ID" value="AHB50157.1"/>
    <property type="molecule type" value="Genomic_DNA"/>
</dbReference>
<dbReference type="Proteomes" id="UP000018542">
    <property type="component" value="Chromosome"/>
</dbReference>
<accession>V5SI29</accession>
<evidence type="ECO:0000313" key="1">
    <source>
        <dbReference type="EMBL" id="AHB50157.1"/>
    </source>
</evidence>
<name>V5SI29_9HYPH</name>
<protein>
    <submittedName>
        <fullName evidence="1">Uncharacterized protein</fullName>
    </submittedName>
</protein>
<dbReference type="HOGENOM" id="CLU_3169020_0_0_5"/>
<dbReference type="PATRIC" id="fig|1029756.8.peg.1971"/>
<keyword evidence="2" id="KW-1185">Reference proteome</keyword>
<reference evidence="1 2" key="1">
    <citation type="journal article" date="2014" name="Genome Announc.">
        <title>Complete Genome Sequence of Hyphomicrobium nitrativorans Strain NL23, a Denitrifying Bacterium Isolated from Biofilm of a Methanol-Fed Denitrification System Treating Seawater at the Montreal Biodome.</title>
        <authorList>
            <person name="Martineau C."/>
            <person name="Villeneuve C."/>
            <person name="Mauffrey F."/>
            <person name="Villemur R."/>
        </authorList>
    </citation>
    <scope>NUCLEOTIDE SEQUENCE [LARGE SCALE GENOMIC DNA]</scope>
    <source>
        <strain evidence="1">NL23</strain>
    </source>
</reference>
<sequence length="47" mass="5071">MQDLATRWKHAAGMKRSTDAQASLFALLLALGPSRLNRDGILIGFGT</sequence>